<evidence type="ECO:0000313" key="4">
    <source>
        <dbReference type="Proteomes" id="UP000276215"/>
    </source>
</evidence>
<dbReference type="EMBL" id="ML120562">
    <property type="protein sequence ID" value="RPA89664.1"/>
    <property type="molecule type" value="Genomic_DNA"/>
</dbReference>
<dbReference type="OrthoDB" id="1577640at2759"/>
<evidence type="ECO:0000256" key="1">
    <source>
        <dbReference type="ARBA" id="ARBA00022737"/>
    </source>
</evidence>
<dbReference type="Proteomes" id="UP000276215">
    <property type="component" value="Unassembled WGS sequence"/>
</dbReference>
<dbReference type="AlphaFoldDB" id="A0A3N4J726"/>
<feature type="domain" description="Nephrocystin 3-like N-terminal" evidence="2">
    <location>
        <begin position="31"/>
        <end position="129"/>
    </location>
</feature>
<sequence length="136" mass="15620">MADETAEIMRWLSPMEPQYRHDGVRSDRLEGVGNWVLETNEFREWRSGEGGADKAVLFCHGNPGVGKTYLICLVMDYLYDRAREEEIAVARVYCDFREQQEQTTANVIGAILKQLALKYEGILEPVRTEFQIVETS</sequence>
<dbReference type="Pfam" id="PF24883">
    <property type="entry name" value="NPHP3_N"/>
    <property type="match status" value="1"/>
</dbReference>
<dbReference type="PANTHER" id="PTHR10039:SF15">
    <property type="entry name" value="NACHT DOMAIN-CONTAINING PROTEIN"/>
    <property type="match status" value="1"/>
</dbReference>
<accession>A0A3N4J726</accession>
<protein>
    <recommendedName>
        <fullName evidence="2">Nephrocystin 3-like N-terminal domain-containing protein</fullName>
    </recommendedName>
</protein>
<organism evidence="3 4">
    <name type="scientific">Choiromyces venosus 120613-1</name>
    <dbReference type="NCBI Taxonomy" id="1336337"/>
    <lineage>
        <taxon>Eukaryota</taxon>
        <taxon>Fungi</taxon>
        <taxon>Dikarya</taxon>
        <taxon>Ascomycota</taxon>
        <taxon>Pezizomycotina</taxon>
        <taxon>Pezizomycetes</taxon>
        <taxon>Pezizales</taxon>
        <taxon>Tuberaceae</taxon>
        <taxon>Choiromyces</taxon>
    </lineage>
</organism>
<gene>
    <name evidence="3" type="ORF">L873DRAFT_1720859</name>
</gene>
<dbReference type="InterPro" id="IPR056884">
    <property type="entry name" value="NPHP3-like_N"/>
</dbReference>
<dbReference type="Gene3D" id="3.40.50.300">
    <property type="entry name" value="P-loop containing nucleotide triphosphate hydrolases"/>
    <property type="match status" value="1"/>
</dbReference>
<evidence type="ECO:0000313" key="3">
    <source>
        <dbReference type="EMBL" id="RPA89664.1"/>
    </source>
</evidence>
<evidence type="ECO:0000259" key="2">
    <source>
        <dbReference type="Pfam" id="PF24883"/>
    </source>
</evidence>
<dbReference type="InterPro" id="IPR027417">
    <property type="entry name" value="P-loop_NTPase"/>
</dbReference>
<name>A0A3N4J726_9PEZI</name>
<proteinExistence type="predicted"/>
<keyword evidence="1" id="KW-0677">Repeat</keyword>
<keyword evidence="4" id="KW-1185">Reference proteome</keyword>
<reference evidence="3 4" key="1">
    <citation type="journal article" date="2018" name="Nat. Ecol. Evol.">
        <title>Pezizomycetes genomes reveal the molecular basis of ectomycorrhizal truffle lifestyle.</title>
        <authorList>
            <person name="Murat C."/>
            <person name="Payen T."/>
            <person name="Noel B."/>
            <person name="Kuo A."/>
            <person name="Morin E."/>
            <person name="Chen J."/>
            <person name="Kohler A."/>
            <person name="Krizsan K."/>
            <person name="Balestrini R."/>
            <person name="Da Silva C."/>
            <person name="Montanini B."/>
            <person name="Hainaut M."/>
            <person name="Levati E."/>
            <person name="Barry K.W."/>
            <person name="Belfiori B."/>
            <person name="Cichocki N."/>
            <person name="Clum A."/>
            <person name="Dockter R.B."/>
            <person name="Fauchery L."/>
            <person name="Guy J."/>
            <person name="Iotti M."/>
            <person name="Le Tacon F."/>
            <person name="Lindquist E.A."/>
            <person name="Lipzen A."/>
            <person name="Malagnac F."/>
            <person name="Mello A."/>
            <person name="Molinier V."/>
            <person name="Miyauchi S."/>
            <person name="Poulain J."/>
            <person name="Riccioni C."/>
            <person name="Rubini A."/>
            <person name="Sitrit Y."/>
            <person name="Splivallo R."/>
            <person name="Traeger S."/>
            <person name="Wang M."/>
            <person name="Zifcakova L."/>
            <person name="Wipf D."/>
            <person name="Zambonelli A."/>
            <person name="Paolocci F."/>
            <person name="Nowrousian M."/>
            <person name="Ottonello S."/>
            <person name="Baldrian P."/>
            <person name="Spatafora J.W."/>
            <person name="Henrissat B."/>
            <person name="Nagy L.G."/>
            <person name="Aury J.M."/>
            <person name="Wincker P."/>
            <person name="Grigoriev I.V."/>
            <person name="Bonfante P."/>
            <person name="Martin F.M."/>
        </authorList>
    </citation>
    <scope>NUCLEOTIDE SEQUENCE [LARGE SCALE GENOMIC DNA]</scope>
    <source>
        <strain evidence="3 4">120613-1</strain>
    </source>
</reference>
<dbReference type="STRING" id="1336337.A0A3N4J726"/>
<dbReference type="PANTHER" id="PTHR10039">
    <property type="entry name" value="AMELOGENIN"/>
    <property type="match status" value="1"/>
</dbReference>